<accession>A0A8H4AUV9</accession>
<comment type="caution">
    <text evidence="6">The sequence shown here is derived from an EMBL/GenBank/DDBJ whole genome shotgun (WGS) entry which is preliminary data.</text>
</comment>
<evidence type="ECO:0000256" key="5">
    <source>
        <dbReference type="SAM" id="Phobius"/>
    </source>
</evidence>
<dbReference type="InterPro" id="IPR017972">
    <property type="entry name" value="Cyt_P450_CS"/>
</dbReference>
<dbReference type="PRINTS" id="PR00385">
    <property type="entry name" value="P450"/>
</dbReference>
<dbReference type="Gene3D" id="1.10.630.10">
    <property type="entry name" value="Cytochrome P450"/>
    <property type="match status" value="1"/>
</dbReference>
<evidence type="ECO:0000256" key="3">
    <source>
        <dbReference type="PIRSR" id="PIRSR602401-1"/>
    </source>
</evidence>
<keyword evidence="2 3" id="KW-0408">Iron</keyword>
<organism evidence="6 7">
    <name type="scientific">Gigaspora margarita</name>
    <dbReference type="NCBI Taxonomy" id="4874"/>
    <lineage>
        <taxon>Eukaryota</taxon>
        <taxon>Fungi</taxon>
        <taxon>Fungi incertae sedis</taxon>
        <taxon>Mucoromycota</taxon>
        <taxon>Glomeromycotina</taxon>
        <taxon>Glomeromycetes</taxon>
        <taxon>Diversisporales</taxon>
        <taxon>Gigasporaceae</taxon>
        <taxon>Gigaspora</taxon>
    </lineage>
</organism>
<keyword evidence="4" id="KW-0503">Monooxygenase</keyword>
<dbReference type="PANTHER" id="PTHR24301">
    <property type="entry name" value="THROMBOXANE-A SYNTHASE"/>
    <property type="match status" value="1"/>
</dbReference>
<dbReference type="InterPro" id="IPR002401">
    <property type="entry name" value="Cyt_P450_E_grp-I"/>
</dbReference>
<evidence type="ECO:0000313" key="7">
    <source>
        <dbReference type="Proteomes" id="UP000439903"/>
    </source>
</evidence>
<dbReference type="PRINTS" id="PR00463">
    <property type="entry name" value="EP450I"/>
</dbReference>
<dbReference type="CDD" id="cd00302">
    <property type="entry name" value="cytochrome_P450"/>
    <property type="match status" value="1"/>
</dbReference>
<evidence type="ECO:0000256" key="1">
    <source>
        <dbReference type="ARBA" id="ARBA00022723"/>
    </source>
</evidence>
<dbReference type="GO" id="GO:0016705">
    <property type="term" value="F:oxidoreductase activity, acting on paired donors, with incorporation or reduction of molecular oxygen"/>
    <property type="evidence" value="ECO:0007669"/>
    <property type="project" value="InterPro"/>
</dbReference>
<keyword evidence="5" id="KW-0812">Transmembrane</keyword>
<keyword evidence="4" id="KW-0560">Oxidoreductase</keyword>
<evidence type="ECO:0000256" key="4">
    <source>
        <dbReference type="RuleBase" id="RU000461"/>
    </source>
</evidence>
<reference evidence="6 7" key="1">
    <citation type="journal article" date="2019" name="Environ. Microbiol.">
        <title>At the nexus of three kingdoms: the genome of the mycorrhizal fungus Gigaspora margarita provides insights into plant, endobacterial and fungal interactions.</title>
        <authorList>
            <person name="Venice F."/>
            <person name="Ghignone S."/>
            <person name="Salvioli di Fossalunga A."/>
            <person name="Amselem J."/>
            <person name="Novero M."/>
            <person name="Xianan X."/>
            <person name="Sedzielewska Toro K."/>
            <person name="Morin E."/>
            <person name="Lipzen A."/>
            <person name="Grigoriev I.V."/>
            <person name="Henrissat B."/>
            <person name="Martin F.M."/>
            <person name="Bonfante P."/>
        </authorList>
    </citation>
    <scope>NUCLEOTIDE SEQUENCE [LARGE SCALE GENOMIC DNA]</scope>
    <source>
        <strain evidence="6 7">BEG34</strain>
    </source>
</reference>
<dbReference type="GO" id="GO:0005506">
    <property type="term" value="F:iron ion binding"/>
    <property type="evidence" value="ECO:0007669"/>
    <property type="project" value="InterPro"/>
</dbReference>
<keyword evidence="3 4" id="KW-0349">Heme</keyword>
<dbReference type="GO" id="GO:0020037">
    <property type="term" value="F:heme binding"/>
    <property type="evidence" value="ECO:0007669"/>
    <property type="project" value="InterPro"/>
</dbReference>
<comment type="cofactor">
    <cofactor evidence="3">
        <name>heme</name>
        <dbReference type="ChEBI" id="CHEBI:30413"/>
    </cofactor>
</comment>
<feature type="transmembrane region" description="Helical" evidence="5">
    <location>
        <begin position="16"/>
        <end position="33"/>
    </location>
</feature>
<name>A0A8H4AUV9_GIGMA</name>
<feature type="binding site" description="axial binding residue" evidence="3">
    <location>
        <position position="489"/>
    </location>
    <ligand>
        <name>heme</name>
        <dbReference type="ChEBI" id="CHEBI:30413"/>
    </ligand>
    <ligandPart>
        <name>Fe</name>
        <dbReference type="ChEBI" id="CHEBI:18248"/>
    </ligandPart>
</feature>
<keyword evidence="7" id="KW-1185">Reference proteome</keyword>
<gene>
    <name evidence="6" type="ORF">F8M41_009980</name>
</gene>
<dbReference type="GO" id="GO:0004497">
    <property type="term" value="F:monooxygenase activity"/>
    <property type="evidence" value="ECO:0007669"/>
    <property type="project" value="UniProtKB-KW"/>
</dbReference>
<dbReference type="PANTHER" id="PTHR24301:SF2">
    <property type="entry name" value="THROMBOXANE-A SYNTHASE"/>
    <property type="match status" value="1"/>
</dbReference>
<dbReference type="OrthoDB" id="1470350at2759"/>
<dbReference type="Pfam" id="PF00067">
    <property type="entry name" value="p450"/>
    <property type="match status" value="1"/>
</dbReference>
<protein>
    <submittedName>
        <fullName evidence="6">Cytochrome P450</fullName>
    </submittedName>
</protein>
<dbReference type="InterPro" id="IPR001128">
    <property type="entry name" value="Cyt_P450"/>
</dbReference>
<dbReference type="InterPro" id="IPR036396">
    <property type="entry name" value="Cyt_P450_sf"/>
</dbReference>
<dbReference type="SUPFAM" id="SSF48264">
    <property type="entry name" value="Cytochrome P450"/>
    <property type="match status" value="1"/>
</dbReference>
<keyword evidence="1 3" id="KW-0479">Metal-binding</keyword>
<evidence type="ECO:0000313" key="6">
    <source>
        <dbReference type="EMBL" id="KAF0534399.1"/>
    </source>
</evidence>
<keyword evidence="5" id="KW-0472">Membrane</keyword>
<sequence>MTLLPRIFTDIKPDNVFSVLMIILCFYIFHFYYKHFTRINPLPGPIPIPLIGIFRMNIDFNDQVNKLNKIYGHHGIFEFYIAGRRQIVITKAEYAKKFLAPSAKDCKIYWKRLPKVELFEDLGIHQRGLTFNVNFNNWKFNRQINIQSIEKISNSNETIKLLNELFEELSNYWIDINQNNYNSGIIDLTAWTKRFISDLMFLLSTGKRSFAINYYYRKLKNEKFTKKIMDSEHYIECLTYFLVNLRIAFIPKILRRLPFIRNHVDKFIDICNFLFERLLEIVRERREEIEKISNSNNFDMKQLKDDLLTSFIIANTPYESHPQKSVDSSSVKALNNDEISSLLFDILSAGTDSVTSAFSFVLYEIAHHPDVKKKLVDEINSVFRDDLSRQITLDDLEKLKYCEAIILETLRIRSPTTIFIRYNKEPDEVVGYKWPSNTSFMLHVRGINNNPLYWEDPDKFMPERFFKPQKTDKLYGFLSTSFGAGLRYCPGRKLAMIEMKLLLALIYRRFDIELVDMKAPLEIFPTVMAICKKLEARIIPNNQFKF</sequence>
<proteinExistence type="inferred from homology"/>
<dbReference type="PROSITE" id="PS00086">
    <property type="entry name" value="CYTOCHROME_P450"/>
    <property type="match status" value="1"/>
</dbReference>
<evidence type="ECO:0000256" key="2">
    <source>
        <dbReference type="ARBA" id="ARBA00023004"/>
    </source>
</evidence>
<dbReference type="EMBL" id="WTPW01000211">
    <property type="protein sequence ID" value="KAF0534399.1"/>
    <property type="molecule type" value="Genomic_DNA"/>
</dbReference>
<dbReference type="Proteomes" id="UP000439903">
    <property type="component" value="Unassembled WGS sequence"/>
</dbReference>
<dbReference type="AlphaFoldDB" id="A0A8H4AUV9"/>
<comment type="similarity">
    <text evidence="4">Belongs to the cytochrome P450 family.</text>
</comment>
<keyword evidence="5" id="KW-1133">Transmembrane helix</keyword>